<feature type="domain" description="Spore protein YkvP/CgeB glycosyl transferase-like" evidence="1">
    <location>
        <begin position="201"/>
        <end position="309"/>
    </location>
</feature>
<dbReference type="AlphaFoldDB" id="A0A6L8W2Z8"/>
<sequence length="342" mass="39666">MRVLYVGNFNEKSNGARFYDSNRKLANGFIRNGHQVYQFSDRDIARASTWFGSRKFGILPANFRLLETAKNFWPDLLVIGHADPIFATTLKQIRKAVPHIKIATYNFDALWHQDNVNRITAHADDADAIFITTAGDQLTQFTRKNNVVSYFPNLVDLSIDTGRAFENVDPQFRLFYGMGNALPEVERYNVASRILDRFGDEKIEILGMRGKRPIAGITYQRHLGNARMGLNLSQGEGDPLYSSDRMAQYTGNGLMTLIHRRTGYDHIYKEDELAFYDDFDQLLEKIAYFIEHDDEARVIAKNGWKRTHEIFNERVVTKYITEVTFRQDLSEDYQWPTELHRI</sequence>
<evidence type="ECO:0000259" key="1">
    <source>
        <dbReference type="Pfam" id="PF13524"/>
    </source>
</evidence>
<organism evidence="2 3">
    <name type="scientific">Sneathiella litorea</name>
    <dbReference type="NCBI Taxonomy" id="2606216"/>
    <lineage>
        <taxon>Bacteria</taxon>
        <taxon>Pseudomonadati</taxon>
        <taxon>Pseudomonadota</taxon>
        <taxon>Alphaproteobacteria</taxon>
        <taxon>Sneathiellales</taxon>
        <taxon>Sneathiellaceae</taxon>
        <taxon>Sneathiella</taxon>
    </lineage>
</organism>
<dbReference type="GO" id="GO:0016740">
    <property type="term" value="F:transferase activity"/>
    <property type="evidence" value="ECO:0007669"/>
    <property type="project" value="UniProtKB-KW"/>
</dbReference>
<comment type="caution">
    <text evidence="2">The sequence shown here is derived from an EMBL/GenBank/DDBJ whole genome shotgun (WGS) entry which is preliminary data.</text>
</comment>
<dbReference type="Pfam" id="PF13524">
    <property type="entry name" value="Glyco_trans_1_2"/>
    <property type="match status" value="1"/>
</dbReference>
<gene>
    <name evidence="2" type="ORF">GQE98_01655</name>
</gene>
<dbReference type="Proteomes" id="UP000476030">
    <property type="component" value="Unassembled WGS sequence"/>
</dbReference>
<reference evidence="2 3" key="1">
    <citation type="submission" date="2019-12" db="EMBL/GenBank/DDBJ databases">
        <title>Snethiella sp. nov. sp. isolated from sea sand.</title>
        <authorList>
            <person name="Kim J."/>
            <person name="Jeong S.E."/>
            <person name="Jung H.S."/>
            <person name="Jeon C.O."/>
        </authorList>
    </citation>
    <scope>NUCLEOTIDE SEQUENCE [LARGE SCALE GENOMIC DNA]</scope>
    <source>
        <strain evidence="2 3">DP05</strain>
    </source>
</reference>
<evidence type="ECO:0000313" key="3">
    <source>
        <dbReference type="Proteomes" id="UP000476030"/>
    </source>
</evidence>
<keyword evidence="3" id="KW-1185">Reference proteome</keyword>
<dbReference type="InterPro" id="IPR055259">
    <property type="entry name" value="YkvP/CgeB_Glyco_trans-like"/>
</dbReference>
<accession>A0A6L8W2Z8</accession>
<dbReference type="SUPFAM" id="SSF53756">
    <property type="entry name" value="UDP-Glycosyltransferase/glycogen phosphorylase"/>
    <property type="match status" value="1"/>
</dbReference>
<dbReference type="RefSeq" id="WP_161313811.1">
    <property type="nucleotide sequence ID" value="NZ_WTUW01000001.1"/>
</dbReference>
<proteinExistence type="predicted"/>
<name>A0A6L8W2Z8_9PROT</name>
<evidence type="ECO:0000313" key="2">
    <source>
        <dbReference type="EMBL" id="MZR29331.1"/>
    </source>
</evidence>
<dbReference type="EMBL" id="WTUW01000001">
    <property type="protein sequence ID" value="MZR29331.1"/>
    <property type="molecule type" value="Genomic_DNA"/>
</dbReference>
<protein>
    <submittedName>
        <fullName evidence="2">Glycosyltransferase</fullName>
    </submittedName>
</protein>
<keyword evidence="2" id="KW-0808">Transferase</keyword>